<dbReference type="InterPro" id="IPR004181">
    <property type="entry name" value="Znf_MIZ"/>
</dbReference>
<dbReference type="PROSITE" id="PS51044">
    <property type="entry name" value="ZF_SP_RING"/>
    <property type="match status" value="1"/>
</dbReference>
<dbReference type="PANTHER" id="PTHR10782:SF4">
    <property type="entry name" value="TONALLI, ISOFORM E"/>
    <property type="match status" value="1"/>
</dbReference>
<dbReference type="GO" id="GO:0000785">
    <property type="term" value="C:chromatin"/>
    <property type="evidence" value="ECO:0007669"/>
    <property type="project" value="TreeGrafter"/>
</dbReference>
<feature type="compositionally biased region" description="Basic and acidic residues" evidence="5">
    <location>
        <begin position="1282"/>
        <end position="1306"/>
    </location>
</feature>
<feature type="region of interest" description="Disordered" evidence="5">
    <location>
        <begin position="991"/>
        <end position="1559"/>
    </location>
</feature>
<dbReference type="CDD" id="cd16650">
    <property type="entry name" value="SP-RING_PIAS-like"/>
    <property type="match status" value="1"/>
</dbReference>
<evidence type="ECO:0000256" key="5">
    <source>
        <dbReference type="SAM" id="MobiDB-lite"/>
    </source>
</evidence>
<feature type="compositionally biased region" description="Polar residues" evidence="5">
    <location>
        <begin position="948"/>
        <end position="968"/>
    </location>
</feature>
<dbReference type="GeneID" id="94425207"/>
<organism evidence="7 8">
    <name type="scientific">Cystoisospora suis</name>
    <dbReference type="NCBI Taxonomy" id="483139"/>
    <lineage>
        <taxon>Eukaryota</taxon>
        <taxon>Sar</taxon>
        <taxon>Alveolata</taxon>
        <taxon>Apicomplexa</taxon>
        <taxon>Conoidasida</taxon>
        <taxon>Coccidia</taxon>
        <taxon>Eucoccidiorida</taxon>
        <taxon>Eimeriorina</taxon>
        <taxon>Sarcocystidae</taxon>
        <taxon>Cystoisospora</taxon>
    </lineage>
</organism>
<proteinExistence type="predicted"/>
<evidence type="ECO:0000256" key="2">
    <source>
        <dbReference type="ARBA" id="ARBA00022771"/>
    </source>
</evidence>
<feature type="domain" description="SP-RING-type" evidence="6">
    <location>
        <begin position="433"/>
        <end position="520"/>
    </location>
</feature>
<dbReference type="VEuPathDB" id="ToxoDB:CSUI_001792"/>
<feature type="compositionally biased region" description="Basic and acidic residues" evidence="5">
    <location>
        <begin position="910"/>
        <end position="924"/>
    </location>
</feature>
<feature type="compositionally biased region" description="Polar residues" evidence="5">
    <location>
        <begin position="1369"/>
        <end position="1396"/>
    </location>
</feature>
<dbReference type="InterPro" id="IPR013083">
    <property type="entry name" value="Znf_RING/FYVE/PHD"/>
</dbReference>
<name>A0A2C6LBJ1_9APIC</name>
<feature type="compositionally biased region" description="Basic and acidic residues" evidence="5">
    <location>
        <begin position="1246"/>
        <end position="1257"/>
    </location>
</feature>
<feature type="compositionally biased region" description="Polar residues" evidence="5">
    <location>
        <begin position="1418"/>
        <end position="1443"/>
    </location>
</feature>
<sequence length="1859" mass="196038">MLSIEQLHARTCAELVSMCRELGVAHSGRRKQLLVQALFDYQRQHGPIPPQVVSRATARGAPANGGSRFQPAGLLQAQHSPQALQHVATTHPARGAASINPYNPSAPGYSLPQSLAYTPQNLGNAYRQPVTTFGPAEHHEALLAASAAAQNTSRRAGTLAAGPIRSGGIGISSLPGSSAPGATGGTPSSAPGTGLGGPPEKGSGPAGMFGQCLCHGAVGQPSSRKGHVSALNCIRCGGLNHMACYPAGYNPQNFVCSMCRMKRLDPFYPVKEVLWDARLEVSHYVFELNAQNLRKWRAEGKEVVVRCMQVDLQPLYQSWPKSINIIVNGRTEESVAAPSWEHKRRDMPIPITQYLKNSRNRIEFTWTNFEDPKIFHLAVLLCDTRTPDFLSEEVWKQGRLQEPEARQRVLDIINNRRGQSASSKSSGSGSDSEEEEVMCLEVTRRIKLVCPVTFTRIEIPCRGRSCLHLQCYDLAGYLLVTKNTKAFNTRWKCPECHLYVRPDELVIDAFVQKVLADTDEDATVVELEQDASYRVVSEKELTEESKRAEEQRQLASGEDLRALAADDRRLNEGGSQPAEGPPRKAFEIVEMLSDSDEDAEAQDSSSLSSPTGARAGISSVSHEGPVEAAEFSGPLGDPAETTESAVVERPAEAAATCAVASVSCGSSLSPPQPDMPQPDAREADDTALSRMVPQIQQDKEQPPEPTGEPTRGCESGALSTEAAQEANSDDEGGERARAEFVLLCCETRLQARAPGEAGCLPPQKRARRLVVPSPGDSPRSSHATSPTRTPSATENSGLLCRLPPEGVNPLPGGTGRSSSGPGQAKEGDNSSVTAFGIAVGVDGPGSKGKSVEQDDVDILVVLSSDEDAEENTEFGAAFQSQSPTGRPAEPAMSRDTGDKNDMCGSDAGGEEAHHNASGEDRNFERWSAGVKAGNPAAAFKHELPSDGHASSCNGSSLFGTSTVTQQSLPPGASMAGFDFMLLAAGAEADNPISISDSSEDEEGTCRSTEDGAEANKFLPAFQGNNSVNDIRPSGIDQRRDRLSKEGTGGRMQDENPRTDEHTPGHSGLSVSTAVGEGPSAASVASENGVSGAARPCGVVAPPSYATKRDTRRIAVSETLSAEGTRRHGEQDVCPQGFGAQNTGQPESEATSGARLTQDGNAVRSPSRRVHPVVPPPLFGHRGNPRAGSSGSAVNEREEKRRGSVGAEEGAERAAYDSAQGRDKCIGELSERHGEGKRKNGSVVGSDDEKGSTKEITERGVGSRRRNCVDPDRGESASLGRGEVAERRTTERGEEKSRGTLFERRSGGEGSRGAGQEDQRGEGTTAAEGCSRYLDSSAGSSPGSGTAKGSWWDSTSPRSRKSGSAAFSPPFSQQPESRAASDSTSLQEQPPVTSSSEGACCATSEGISGVARRREAESCGSTNQRSLSANSSADVGTAQESQNIGHALRAGGEEGRLRVPSREEAAAGTQAHHHEDSSSLQSVPPASCRPVPSTEPRAIPDNKGVGTEARIRALNSGSSHLSQAPPSPHVSGPAQSGLSPSPPLAAAPTRPVSGSLAPSHSGPVPFLVPSVHRGPASAIRVAAGVPQHEQHGSLIGAISGHRLRTPEQQLALELHRQRLQRKNQEDLQELLNQQRATRKFTDSGLAFTGGASEVGCGISAQHSGGASSYAAHAAAAPYLGQSGLHGVMRDGTASQVQAQHDSSNECFFSRPSRLASGGQADRFRAGGGAANAETWNQFRSFLNVEGDDLRTSRALTNLFGGPEQRDRREERPNISSYAGVPSFVVDEPLTGGEAGGAARGSWIGRGDAAYPEAPVRGATQVAPTLSARTGGIYPHQLFDQGRGKVSSRADAPRGRHGWGG</sequence>
<feature type="region of interest" description="Disordered" evidence="5">
    <location>
        <begin position="1833"/>
        <end position="1859"/>
    </location>
</feature>
<evidence type="ECO:0000313" key="7">
    <source>
        <dbReference type="EMBL" id="PHJ24363.1"/>
    </source>
</evidence>
<keyword evidence="3" id="KW-0862">Zinc</keyword>
<reference evidence="7 8" key="1">
    <citation type="journal article" date="2017" name="Int. J. Parasitol.">
        <title>The genome of the protozoan parasite Cystoisospora suis and a reverse vaccinology approach to identify vaccine candidates.</title>
        <authorList>
            <person name="Palmieri N."/>
            <person name="Shrestha A."/>
            <person name="Ruttkowski B."/>
            <person name="Beck T."/>
            <person name="Vogl C."/>
            <person name="Tomley F."/>
            <person name="Blake D.P."/>
            <person name="Joachim A."/>
        </authorList>
    </citation>
    <scope>NUCLEOTIDE SEQUENCE [LARGE SCALE GENOMIC DNA]</scope>
    <source>
        <strain evidence="7 8">Wien I</strain>
    </source>
</reference>
<comment type="caution">
    <text evidence="7">The sequence shown here is derived from an EMBL/GenBank/DDBJ whole genome shotgun (WGS) entry which is preliminary data.</text>
</comment>
<feature type="region of interest" description="Disordered" evidence="5">
    <location>
        <begin position="170"/>
        <end position="203"/>
    </location>
</feature>
<feature type="compositionally biased region" description="Basic and acidic residues" evidence="5">
    <location>
        <begin position="1051"/>
        <end position="1063"/>
    </location>
</feature>
<evidence type="ECO:0000256" key="4">
    <source>
        <dbReference type="PROSITE-ProRule" id="PRU00452"/>
    </source>
</evidence>
<dbReference type="PANTHER" id="PTHR10782">
    <property type="entry name" value="ZINC FINGER MIZ DOMAIN-CONTAINING PROTEIN"/>
    <property type="match status" value="1"/>
</dbReference>
<feature type="region of interest" description="Disordered" evidence="5">
    <location>
        <begin position="594"/>
        <end position="734"/>
    </location>
</feature>
<feature type="compositionally biased region" description="Low complexity" evidence="5">
    <location>
        <begin position="171"/>
        <end position="192"/>
    </location>
</feature>
<dbReference type="RefSeq" id="XP_067926036.1">
    <property type="nucleotide sequence ID" value="XM_068061996.1"/>
</dbReference>
<dbReference type="Gene3D" id="3.30.40.10">
    <property type="entry name" value="Zinc/RING finger domain, C3HC4 (zinc finger)"/>
    <property type="match status" value="1"/>
</dbReference>
<keyword evidence="1" id="KW-0479">Metal-binding</keyword>
<feature type="region of interest" description="Disordered" evidence="5">
    <location>
        <begin position="753"/>
        <end position="854"/>
    </location>
</feature>
<evidence type="ECO:0000259" key="6">
    <source>
        <dbReference type="PROSITE" id="PS51044"/>
    </source>
</evidence>
<evidence type="ECO:0000256" key="3">
    <source>
        <dbReference type="ARBA" id="ARBA00022833"/>
    </source>
</evidence>
<feature type="compositionally biased region" description="Low complexity" evidence="5">
    <location>
        <begin position="652"/>
        <end position="669"/>
    </location>
</feature>
<feature type="compositionally biased region" description="Polar residues" evidence="5">
    <location>
        <begin position="778"/>
        <end position="796"/>
    </location>
</feature>
<feature type="compositionally biased region" description="Gly residues" evidence="5">
    <location>
        <begin position="193"/>
        <end position="203"/>
    </location>
</feature>
<dbReference type="Pfam" id="PF02891">
    <property type="entry name" value="zf-MIZ"/>
    <property type="match status" value="1"/>
</dbReference>
<feature type="compositionally biased region" description="Basic and acidic residues" evidence="5">
    <location>
        <begin position="1209"/>
        <end position="1237"/>
    </location>
</feature>
<accession>A0A2C6LBJ1</accession>
<dbReference type="GO" id="GO:0016925">
    <property type="term" value="P:protein sumoylation"/>
    <property type="evidence" value="ECO:0007669"/>
    <property type="project" value="TreeGrafter"/>
</dbReference>
<feature type="compositionally biased region" description="Basic and acidic residues" evidence="5">
    <location>
        <begin position="1450"/>
        <end position="1464"/>
    </location>
</feature>
<dbReference type="Gene3D" id="2.60.120.780">
    <property type="entry name" value="PINIT domain"/>
    <property type="match status" value="1"/>
</dbReference>
<dbReference type="GO" id="GO:0061665">
    <property type="term" value="F:SUMO ligase activity"/>
    <property type="evidence" value="ECO:0007669"/>
    <property type="project" value="TreeGrafter"/>
</dbReference>
<feature type="compositionally biased region" description="Low complexity" evidence="5">
    <location>
        <begin position="1335"/>
        <end position="1349"/>
    </location>
</feature>
<dbReference type="GO" id="GO:0008270">
    <property type="term" value="F:zinc ion binding"/>
    <property type="evidence" value="ECO:0007669"/>
    <property type="project" value="UniProtKB-KW"/>
</dbReference>
<dbReference type="InterPro" id="IPR038654">
    <property type="entry name" value="PINIT_sf"/>
</dbReference>
<dbReference type="Proteomes" id="UP000221165">
    <property type="component" value="Unassembled WGS sequence"/>
</dbReference>
<feature type="compositionally biased region" description="Polar residues" evidence="5">
    <location>
        <begin position="1514"/>
        <end position="1523"/>
    </location>
</feature>
<feature type="compositionally biased region" description="Polar residues" evidence="5">
    <location>
        <begin position="1138"/>
        <end position="1159"/>
    </location>
</feature>
<dbReference type="EMBL" id="MIGC01000709">
    <property type="protein sequence ID" value="PHJ24363.1"/>
    <property type="molecule type" value="Genomic_DNA"/>
</dbReference>
<evidence type="ECO:0000256" key="1">
    <source>
        <dbReference type="ARBA" id="ARBA00022723"/>
    </source>
</evidence>
<feature type="compositionally biased region" description="Polar residues" evidence="5">
    <location>
        <begin position="717"/>
        <end position="726"/>
    </location>
</feature>
<keyword evidence="8" id="KW-1185">Reference proteome</keyword>
<feature type="region of interest" description="Disordered" evidence="5">
    <location>
        <begin position="538"/>
        <end position="561"/>
    </location>
</feature>
<gene>
    <name evidence="7" type="ORF">CSUI_001792</name>
</gene>
<dbReference type="OrthoDB" id="28127at2759"/>
<keyword evidence="2 4" id="KW-0863">Zinc-finger</keyword>
<protein>
    <submittedName>
        <fullName evidence="7">Miz sp-ring zinc finger domain-containing protein</fullName>
    </submittedName>
</protein>
<evidence type="ECO:0000313" key="8">
    <source>
        <dbReference type="Proteomes" id="UP000221165"/>
    </source>
</evidence>
<feature type="region of interest" description="Disordered" evidence="5">
    <location>
        <begin position="867"/>
        <end position="973"/>
    </location>
</feature>